<dbReference type="Proteomes" id="UP001219862">
    <property type="component" value="Unassembled WGS sequence"/>
</dbReference>
<dbReference type="Pfam" id="PF01266">
    <property type="entry name" value="DAO"/>
    <property type="match status" value="1"/>
</dbReference>
<dbReference type="SUPFAM" id="SSF54373">
    <property type="entry name" value="FAD-linked reductases, C-terminal domain"/>
    <property type="match status" value="1"/>
</dbReference>
<dbReference type="SUPFAM" id="SSF51905">
    <property type="entry name" value="FAD/NAD(P)-binding domain"/>
    <property type="match status" value="1"/>
</dbReference>
<dbReference type="InterPro" id="IPR036188">
    <property type="entry name" value="FAD/NAD-bd_sf"/>
</dbReference>
<feature type="domain" description="FAD dependent oxidoreductase" evidence="2">
    <location>
        <begin position="9"/>
        <end position="360"/>
    </location>
</feature>
<comment type="caution">
    <text evidence="3">The sequence shown here is derived from an EMBL/GenBank/DDBJ whole genome shotgun (WGS) entry which is preliminary data.</text>
</comment>
<reference evidence="3 4" key="1">
    <citation type="submission" date="2022-10" db="EMBL/GenBank/DDBJ databases">
        <title>paucibacter sp. hw8 Genome sequencing.</title>
        <authorList>
            <person name="Park S."/>
        </authorList>
    </citation>
    <scope>NUCLEOTIDE SEQUENCE [LARGE SCALE GENOMIC DNA]</scope>
    <source>
        <strain evidence="4">hw8</strain>
    </source>
</reference>
<dbReference type="Gene3D" id="3.50.50.60">
    <property type="entry name" value="FAD/NAD(P)-binding domain"/>
    <property type="match status" value="1"/>
</dbReference>
<organism evidence="3 4">
    <name type="scientific">Roseateles koreensis</name>
    <dbReference type="NCBI Taxonomy" id="2987526"/>
    <lineage>
        <taxon>Bacteria</taxon>
        <taxon>Pseudomonadati</taxon>
        <taxon>Pseudomonadota</taxon>
        <taxon>Betaproteobacteria</taxon>
        <taxon>Burkholderiales</taxon>
        <taxon>Sphaerotilaceae</taxon>
        <taxon>Roseateles</taxon>
    </lineage>
</organism>
<evidence type="ECO:0000313" key="3">
    <source>
        <dbReference type="EMBL" id="MDC8784576.1"/>
    </source>
</evidence>
<dbReference type="InterPro" id="IPR006076">
    <property type="entry name" value="FAD-dep_OxRdtase"/>
</dbReference>
<gene>
    <name evidence="3" type="ORF">PRZ01_05180</name>
</gene>
<evidence type="ECO:0000259" key="2">
    <source>
        <dbReference type="Pfam" id="PF01266"/>
    </source>
</evidence>
<dbReference type="PANTHER" id="PTHR13847:SF287">
    <property type="entry name" value="FAD-DEPENDENT OXIDOREDUCTASE DOMAIN-CONTAINING PROTEIN 1"/>
    <property type="match status" value="1"/>
</dbReference>
<accession>A0ABT5KP03</accession>
<name>A0ABT5KP03_9BURK</name>
<dbReference type="PANTHER" id="PTHR13847">
    <property type="entry name" value="SARCOSINE DEHYDROGENASE-RELATED"/>
    <property type="match status" value="1"/>
</dbReference>
<proteinExistence type="predicted"/>
<dbReference type="RefSeq" id="WP_273595698.1">
    <property type="nucleotide sequence ID" value="NZ_JAQQXS010000004.1"/>
</dbReference>
<dbReference type="Gene3D" id="3.30.9.10">
    <property type="entry name" value="D-Amino Acid Oxidase, subunit A, domain 2"/>
    <property type="match status" value="1"/>
</dbReference>
<sequence>MKHGQRSADVLIVGGGIIGAACAREFSRQGLSVAVIEPGPIGGGATAAAMGHLLVVDAQGQADDAEFQLTRRGVSLWDDWLAESADHPRIAEHERCGTLWVAEDAGDMTLAELKYSWLNQRGIAARMVDAGPLSTLEPLLRPGLFGALLVPGDARIYAPKVAMRWIQEARVTHIEGRLSHVDGHAVHLCDGRTLWGAMTVLCAGLSSQAWLPAGSLIAKKGQLAITQRYPGLLRHQVVELGYLRKAHLSDQDSVAFNVQPRPGGQILIGSSRQFAAAGQTPDPAIDLPVLKDMLAHACRFMPKLAPLNLLRTWTGLRPASRDGRPLIGAHPEHARLWLATGHEGLGLTTALSTAELLVDLCLQRPTQMVPEPWAPCRFFNTSA</sequence>
<protein>
    <submittedName>
        <fullName evidence="3">FAD-dependent oxidoreductase</fullName>
    </submittedName>
</protein>
<keyword evidence="1" id="KW-0560">Oxidoreductase</keyword>
<dbReference type="EMBL" id="JAQQXS010000004">
    <property type="protein sequence ID" value="MDC8784576.1"/>
    <property type="molecule type" value="Genomic_DNA"/>
</dbReference>
<dbReference type="PROSITE" id="PS51257">
    <property type="entry name" value="PROKAR_LIPOPROTEIN"/>
    <property type="match status" value="1"/>
</dbReference>
<evidence type="ECO:0000313" key="4">
    <source>
        <dbReference type="Proteomes" id="UP001219862"/>
    </source>
</evidence>
<evidence type="ECO:0000256" key="1">
    <source>
        <dbReference type="ARBA" id="ARBA00023002"/>
    </source>
</evidence>
<keyword evidence="4" id="KW-1185">Reference proteome</keyword>